<keyword evidence="13" id="KW-1185">Reference proteome</keyword>
<feature type="domain" description="RDRP core" evidence="10">
    <location>
        <begin position="13"/>
        <end position="149"/>
    </location>
</feature>
<dbReference type="GO" id="GO:0003968">
    <property type="term" value="F:RNA-directed RNA polymerase activity"/>
    <property type="evidence" value="ECO:0007669"/>
    <property type="project" value="UniProtKB-KW"/>
</dbReference>
<sequence length="359" mass="40854">MLTVGLPQFITLWSWLGGGDLDGDFYTVIYDKDLQITRVKEPMDYAPVTPVRKDKVEISDICDFVVDFIKSDVLGLVASDHQALADWLGPEHPDCLELAKLNSDAVDFPKSGVAVHIPQRLRPVRYPDFMGRDPDVSYPSARVLGMMYRLIEPAPEYHPSSDICIDTRITSRRVPPAYLQAAGIMKQNYDVELESIMRQHCLCEAEIIAGVSIMSDQKRRRAADDAIRGPVREAMDSLRSRVRRDSRRFVKTNPSGNGLENWAIACYQVTHVQEHRSRWVDALNQSRRGSVAAVSDDGTEDGEYSEVTQRELISFPWMWAHEICHSLDDAIIKEEEEEDEDLGWNHRWDNESDSDEGED</sequence>
<dbReference type="InterPro" id="IPR007855">
    <property type="entry name" value="RDRP"/>
</dbReference>
<dbReference type="Pfam" id="PF26253">
    <property type="entry name" value="RdRP_head"/>
    <property type="match status" value="1"/>
</dbReference>
<proteinExistence type="inferred from homology"/>
<feature type="domain" description="RDRP C-terminal head" evidence="11">
    <location>
        <begin position="173"/>
        <end position="329"/>
    </location>
</feature>
<dbReference type="GO" id="GO:0003723">
    <property type="term" value="F:RNA binding"/>
    <property type="evidence" value="ECO:0007669"/>
    <property type="project" value="UniProtKB-KW"/>
</dbReference>
<dbReference type="EMBL" id="JACAZI010000004">
    <property type="protein sequence ID" value="KAF7362659.1"/>
    <property type="molecule type" value="Genomic_DNA"/>
</dbReference>
<keyword evidence="3 8" id="KW-0808">Transferase</keyword>
<dbReference type="InterPro" id="IPR058752">
    <property type="entry name" value="RDRP_C_head"/>
</dbReference>
<evidence type="ECO:0000256" key="8">
    <source>
        <dbReference type="RuleBase" id="RU363098"/>
    </source>
</evidence>
<name>A0A8H6YQF6_9AGAR</name>
<accession>A0A8H6YQF6</accession>
<protein>
    <recommendedName>
        <fullName evidence="8">RNA-dependent RNA polymerase</fullName>
        <ecNumber evidence="8">2.7.7.48</ecNumber>
    </recommendedName>
</protein>
<keyword evidence="2 8" id="KW-0696">RNA-directed RNA polymerase</keyword>
<evidence type="ECO:0000256" key="7">
    <source>
        <dbReference type="ARBA" id="ARBA00048744"/>
    </source>
</evidence>
<dbReference type="InterPro" id="IPR057596">
    <property type="entry name" value="RDRP_core"/>
</dbReference>
<evidence type="ECO:0000256" key="2">
    <source>
        <dbReference type="ARBA" id="ARBA00022484"/>
    </source>
</evidence>
<keyword evidence="5 8" id="KW-0694">RNA-binding</keyword>
<comment type="similarity">
    <text evidence="1 8">Belongs to the RdRP family.</text>
</comment>
<feature type="region of interest" description="Disordered" evidence="9">
    <location>
        <begin position="334"/>
        <end position="359"/>
    </location>
</feature>
<dbReference type="PANTHER" id="PTHR23079">
    <property type="entry name" value="RNA-DEPENDENT RNA POLYMERASE"/>
    <property type="match status" value="1"/>
</dbReference>
<dbReference type="AlphaFoldDB" id="A0A8H6YQF6"/>
<evidence type="ECO:0000256" key="9">
    <source>
        <dbReference type="SAM" id="MobiDB-lite"/>
    </source>
</evidence>
<dbReference type="GO" id="GO:0030422">
    <property type="term" value="P:siRNA processing"/>
    <property type="evidence" value="ECO:0007669"/>
    <property type="project" value="TreeGrafter"/>
</dbReference>
<dbReference type="GO" id="GO:0031380">
    <property type="term" value="C:nuclear RNA-directed RNA polymerase complex"/>
    <property type="evidence" value="ECO:0007669"/>
    <property type="project" value="TreeGrafter"/>
</dbReference>
<evidence type="ECO:0000256" key="5">
    <source>
        <dbReference type="ARBA" id="ARBA00022884"/>
    </source>
</evidence>
<gene>
    <name evidence="12" type="ORF">MVEN_00615000</name>
</gene>
<reference evidence="12" key="1">
    <citation type="submission" date="2020-05" db="EMBL/GenBank/DDBJ databases">
        <title>Mycena genomes resolve the evolution of fungal bioluminescence.</title>
        <authorList>
            <person name="Tsai I.J."/>
        </authorList>
    </citation>
    <scope>NUCLEOTIDE SEQUENCE</scope>
    <source>
        <strain evidence="12">CCC161011</strain>
    </source>
</reference>
<comment type="catalytic activity">
    <reaction evidence="7 8">
        <text>RNA(n) + a ribonucleoside 5'-triphosphate = RNA(n+1) + diphosphate</text>
        <dbReference type="Rhea" id="RHEA:21248"/>
        <dbReference type="Rhea" id="RHEA-COMP:14527"/>
        <dbReference type="Rhea" id="RHEA-COMP:17342"/>
        <dbReference type="ChEBI" id="CHEBI:33019"/>
        <dbReference type="ChEBI" id="CHEBI:61557"/>
        <dbReference type="ChEBI" id="CHEBI:140395"/>
        <dbReference type="EC" id="2.7.7.48"/>
    </reaction>
</comment>
<evidence type="ECO:0000256" key="3">
    <source>
        <dbReference type="ARBA" id="ARBA00022679"/>
    </source>
</evidence>
<evidence type="ECO:0000259" key="11">
    <source>
        <dbReference type="Pfam" id="PF26253"/>
    </source>
</evidence>
<evidence type="ECO:0000313" key="13">
    <source>
        <dbReference type="Proteomes" id="UP000620124"/>
    </source>
</evidence>
<comment type="caution">
    <text evidence="12">The sequence shown here is derived from an EMBL/GenBank/DDBJ whole genome shotgun (WGS) entry which is preliminary data.</text>
</comment>
<evidence type="ECO:0000259" key="10">
    <source>
        <dbReference type="Pfam" id="PF05183"/>
    </source>
</evidence>
<organism evidence="12 13">
    <name type="scientific">Mycena venus</name>
    <dbReference type="NCBI Taxonomy" id="2733690"/>
    <lineage>
        <taxon>Eukaryota</taxon>
        <taxon>Fungi</taxon>
        <taxon>Dikarya</taxon>
        <taxon>Basidiomycota</taxon>
        <taxon>Agaricomycotina</taxon>
        <taxon>Agaricomycetes</taxon>
        <taxon>Agaricomycetidae</taxon>
        <taxon>Agaricales</taxon>
        <taxon>Marasmiineae</taxon>
        <taxon>Mycenaceae</taxon>
        <taxon>Mycena</taxon>
    </lineage>
</organism>
<evidence type="ECO:0000256" key="1">
    <source>
        <dbReference type="ARBA" id="ARBA00005762"/>
    </source>
</evidence>
<dbReference type="PANTHER" id="PTHR23079:SF55">
    <property type="entry name" value="RNA-DIRECTED RNA POLYMERASE"/>
    <property type="match status" value="1"/>
</dbReference>
<evidence type="ECO:0000256" key="4">
    <source>
        <dbReference type="ARBA" id="ARBA00022695"/>
    </source>
</evidence>
<dbReference type="EC" id="2.7.7.48" evidence="8"/>
<evidence type="ECO:0000313" key="12">
    <source>
        <dbReference type="EMBL" id="KAF7362659.1"/>
    </source>
</evidence>
<keyword evidence="4 8" id="KW-0548">Nucleotidyltransferase</keyword>
<dbReference type="Pfam" id="PF05183">
    <property type="entry name" value="RdRP"/>
    <property type="match status" value="1"/>
</dbReference>
<dbReference type="Proteomes" id="UP000620124">
    <property type="component" value="Unassembled WGS sequence"/>
</dbReference>
<keyword evidence="6" id="KW-0943">RNA-mediated gene silencing</keyword>
<dbReference type="OrthoDB" id="2978719at2759"/>
<evidence type="ECO:0000256" key="6">
    <source>
        <dbReference type="ARBA" id="ARBA00023158"/>
    </source>
</evidence>